<sequence length="175" mass="18355">MSGLLNALVIVAAVALVIVRQFRAGRIDADRRWWVLPGILAVTALRDPDLLDARHPTTSALLLGTELIVGLAIGAAWARTTRVWVEADGSVWGQSTGASAAVWLAGIALRLGLFGLGILAGLHQHSSALMLGLAATLPVRSGLLVLRARSLHGPAPAQVAAYGDRVPRSALKERV</sequence>
<gene>
    <name evidence="2" type="ORF">QFZ56_005689</name>
</gene>
<keyword evidence="1" id="KW-0472">Membrane</keyword>
<dbReference type="Proteomes" id="UP001243364">
    <property type="component" value="Unassembled WGS sequence"/>
</dbReference>
<reference evidence="2 3" key="1">
    <citation type="submission" date="2023-07" db="EMBL/GenBank/DDBJ databases">
        <title>Comparative genomics of wheat-associated soil bacteria to identify genetic determinants of phenazine resistance.</title>
        <authorList>
            <person name="Mouncey N."/>
        </authorList>
    </citation>
    <scope>NUCLEOTIDE SEQUENCE [LARGE SCALE GENOMIC DNA]</scope>
    <source>
        <strain evidence="2 3">W4I19-2</strain>
    </source>
</reference>
<feature type="transmembrane region" description="Helical" evidence="1">
    <location>
        <begin position="100"/>
        <end position="122"/>
    </location>
</feature>
<keyword evidence="1" id="KW-1133">Transmembrane helix</keyword>
<evidence type="ECO:0000313" key="2">
    <source>
        <dbReference type="EMBL" id="MDQ0686726.1"/>
    </source>
</evidence>
<dbReference type="EMBL" id="JAUSYA010000001">
    <property type="protein sequence ID" value="MDQ0686726.1"/>
    <property type="molecule type" value="Genomic_DNA"/>
</dbReference>
<accession>A0ABU0Q966</accession>
<name>A0ABU0Q966_STRAH</name>
<evidence type="ECO:0008006" key="4">
    <source>
        <dbReference type="Google" id="ProtNLM"/>
    </source>
</evidence>
<dbReference type="RefSeq" id="WP_307046483.1">
    <property type="nucleotide sequence ID" value="NZ_JAUSYA010000001.1"/>
</dbReference>
<keyword evidence="3" id="KW-1185">Reference proteome</keyword>
<protein>
    <recommendedName>
        <fullName evidence="4">DUF1453 domain-containing protein</fullName>
    </recommendedName>
</protein>
<comment type="caution">
    <text evidence="2">The sequence shown here is derived from an EMBL/GenBank/DDBJ whole genome shotgun (WGS) entry which is preliminary data.</text>
</comment>
<evidence type="ECO:0000313" key="3">
    <source>
        <dbReference type="Proteomes" id="UP001243364"/>
    </source>
</evidence>
<feature type="transmembrane region" description="Helical" evidence="1">
    <location>
        <begin position="60"/>
        <end position="79"/>
    </location>
</feature>
<organism evidence="2 3">
    <name type="scientific">Streptomyces achromogenes</name>
    <dbReference type="NCBI Taxonomy" id="67255"/>
    <lineage>
        <taxon>Bacteria</taxon>
        <taxon>Bacillati</taxon>
        <taxon>Actinomycetota</taxon>
        <taxon>Actinomycetes</taxon>
        <taxon>Kitasatosporales</taxon>
        <taxon>Streptomycetaceae</taxon>
        <taxon>Streptomyces</taxon>
    </lineage>
</organism>
<keyword evidence="1" id="KW-0812">Transmembrane</keyword>
<evidence type="ECO:0000256" key="1">
    <source>
        <dbReference type="SAM" id="Phobius"/>
    </source>
</evidence>
<proteinExistence type="predicted"/>